<organism evidence="1 2">
    <name type="scientific">Catharanthus roseus</name>
    <name type="common">Madagascar periwinkle</name>
    <name type="synonym">Vinca rosea</name>
    <dbReference type="NCBI Taxonomy" id="4058"/>
    <lineage>
        <taxon>Eukaryota</taxon>
        <taxon>Viridiplantae</taxon>
        <taxon>Streptophyta</taxon>
        <taxon>Embryophyta</taxon>
        <taxon>Tracheophyta</taxon>
        <taxon>Spermatophyta</taxon>
        <taxon>Magnoliopsida</taxon>
        <taxon>eudicotyledons</taxon>
        <taxon>Gunneridae</taxon>
        <taxon>Pentapetalae</taxon>
        <taxon>asterids</taxon>
        <taxon>lamiids</taxon>
        <taxon>Gentianales</taxon>
        <taxon>Apocynaceae</taxon>
        <taxon>Rauvolfioideae</taxon>
        <taxon>Vinceae</taxon>
        <taxon>Catharanthinae</taxon>
        <taxon>Catharanthus</taxon>
    </lineage>
</organism>
<gene>
    <name evidence="1" type="ORF">M9H77_29790</name>
</gene>
<keyword evidence="2" id="KW-1185">Reference proteome</keyword>
<name>A0ACB9ZVE5_CATRO</name>
<evidence type="ECO:0000313" key="1">
    <source>
        <dbReference type="EMBL" id="KAI5652603.1"/>
    </source>
</evidence>
<sequence length="174" mass="20304">MRDMKDTMLIITMVAIAIGGILMKVVIFDLDEYLDWEGGVEALFNAYGIFEEDKVQQVETPVGEFCDPLCKKSDYVYMEEEYEGGSDRRRCNEMLKREKIKKASRVEESLRGIKLPHAKIKIEESMEVHVEEKMPKEDFCDSMSDMSFEEGESSREEENDLEKNERTKEMSEEK</sequence>
<dbReference type="EMBL" id="CM044707">
    <property type="protein sequence ID" value="KAI5652603.1"/>
    <property type="molecule type" value="Genomic_DNA"/>
</dbReference>
<accession>A0ACB9ZVE5</accession>
<reference evidence="2" key="1">
    <citation type="journal article" date="2023" name="Nat. Plants">
        <title>Single-cell RNA sequencing provides a high-resolution roadmap for understanding the multicellular compartmentation of specialized metabolism.</title>
        <authorList>
            <person name="Sun S."/>
            <person name="Shen X."/>
            <person name="Li Y."/>
            <person name="Li Y."/>
            <person name="Wang S."/>
            <person name="Li R."/>
            <person name="Zhang H."/>
            <person name="Shen G."/>
            <person name="Guo B."/>
            <person name="Wei J."/>
            <person name="Xu J."/>
            <person name="St-Pierre B."/>
            <person name="Chen S."/>
            <person name="Sun C."/>
        </authorList>
    </citation>
    <scope>NUCLEOTIDE SEQUENCE [LARGE SCALE GENOMIC DNA]</scope>
</reference>
<dbReference type="Proteomes" id="UP001060085">
    <property type="component" value="Linkage Group LG07"/>
</dbReference>
<protein>
    <submittedName>
        <fullName evidence="1">Uncharacterized protein</fullName>
    </submittedName>
</protein>
<evidence type="ECO:0000313" key="2">
    <source>
        <dbReference type="Proteomes" id="UP001060085"/>
    </source>
</evidence>
<comment type="caution">
    <text evidence="1">The sequence shown here is derived from an EMBL/GenBank/DDBJ whole genome shotgun (WGS) entry which is preliminary data.</text>
</comment>
<proteinExistence type="predicted"/>